<proteinExistence type="predicted"/>
<dbReference type="AlphaFoldDB" id="A0A8D8CLQ7"/>
<sequence>MKRMSSSATPEEYQDAMAKVTLVERNPCPNGTQIVSMYRSGRREAEDIVQLAKDIQSADIQVENNACAKLLVIAEQVKFLQEQARKILEETQAAQELHHAACNFKKIPGHIYHLYRRDSGQTYFSMLSPEEWGSNSTTQIYVGSYRLEHDLTWTPIERLQQVSDSLQWARQLLESSASKRANLLSLDKVSAADEKMES</sequence>
<dbReference type="EMBL" id="HBUE01240432">
    <property type="protein sequence ID" value="CAG6549293.1"/>
    <property type="molecule type" value="Transcribed_RNA"/>
</dbReference>
<dbReference type="Pfam" id="PF10504">
    <property type="entry name" value="DUF2452"/>
    <property type="match status" value="1"/>
</dbReference>
<protein>
    <submittedName>
        <fullName evidence="1">Uncharacterized protein C1orf50 homolog</fullName>
    </submittedName>
</protein>
<organism evidence="1">
    <name type="scientific">Culex pipiens</name>
    <name type="common">House mosquito</name>
    <dbReference type="NCBI Taxonomy" id="7175"/>
    <lineage>
        <taxon>Eukaryota</taxon>
        <taxon>Metazoa</taxon>
        <taxon>Ecdysozoa</taxon>
        <taxon>Arthropoda</taxon>
        <taxon>Hexapoda</taxon>
        <taxon>Insecta</taxon>
        <taxon>Pterygota</taxon>
        <taxon>Neoptera</taxon>
        <taxon>Endopterygota</taxon>
        <taxon>Diptera</taxon>
        <taxon>Nematocera</taxon>
        <taxon>Culicoidea</taxon>
        <taxon>Culicidae</taxon>
        <taxon>Culicinae</taxon>
        <taxon>Culicini</taxon>
        <taxon>Culex</taxon>
        <taxon>Culex</taxon>
    </lineage>
</organism>
<dbReference type="EMBL" id="HBUE01347449">
    <property type="protein sequence ID" value="CAG6601558.1"/>
    <property type="molecule type" value="Transcribed_RNA"/>
</dbReference>
<dbReference type="PANTHER" id="PTHR14553">
    <property type="entry name" value="UNCHARACTERIZED PROTEIN C1ORF50"/>
    <property type="match status" value="1"/>
</dbReference>
<dbReference type="EMBL" id="HBUE01128493">
    <property type="protein sequence ID" value="CAG6495348.1"/>
    <property type="molecule type" value="Transcribed_RNA"/>
</dbReference>
<dbReference type="PANTHER" id="PTHR14553:SF1">
    <property type="entry name" value="SIMILAR TO CHROMOSOME 1 OPEN READING FRAME 50"/>
    <property type="match status" value="1"/>
</dbReference>
<reference evidence="1" key="1">
    <citation type="submission" date="2021-05" db="EMBL/GenBank/DDBJ databases">
        <authorList>
            <person name="Alioto T."/>
            <person name="Alioto T."/>
            <person name="Gomez Garrido J."/>
        </authorList>
    </citation>
    <scope>NUCLEOTIDE SEQUENCE</scope>
</reference>
<dbReference type="InterPro" id="IPR019534">
    <property type="entry name" value="DUF2452"/>
</dbReference>
<name>A0A8D8CLQ7_CULPI</name>
<accession>A0A8D8CLQ7</accession>
<evidence type="ECO:0000313" key="1">
    <source>
        <dbReference type="EMBL" id="CAG6495348.1"/>
    </source>
</evidence>